<dbReference type="SUPFAM" id="SSF57184">
    <property type="entry name" value="Growth factor receptor domain"/>
    <property type="match status" value="7"/>
</dbReference>
<keyword evidence="2" id="KW-0472">Membrane</keyword>
<dbReference type="Gene3D" id="2.10.220.10">
    <property type="entry name" value="Hormone Receptor, Insulin-like Growth Factor Receptor 1, Chain A, domain 2"/>
    <property type="match status" value="9"/>
</dbReference>
<feature type="domain" description="EGF-like" evidence="4">
    <location>
        <begin position="361"/>
        <end position="397"/>
    </location>
</feature>
<gene>
    <name evidence="5" type="ORF">TTHERM_00136200</name>
</gene>
<dbReference type="PANTHER" id="PTHR15332:SF175">
    <property type="entry name" value="PROPROTEIN CONVERTASE SUBTILISIN_KEXIN TYPE 5-LIKE"/>
    <property type="match status" value="1"/>
</dbReference>
<dbReference type="SMART" id="SM00181">
    <property type="entry name" value="EGF"/>
    <property type="match status" value="9"/>
</dbReference>
<accession>I7LVP3</accession>
<feature type="transmembrane region" description="Helical" evidence="2">
    <location>
        <begin position="1446"/>
        <end position="1469"/>
    </location>
</feature>
<evidence type="ECO:0000313" key="6">
    <source>
        <dbReference type="Proteomes" id="UP000009168"/>
    </source>
</evidence>
<feature type="domain" description="EGF-like" evidence="4">
    <location>
        <begin position="416"/>
        <end position="447"/>
    </location>
</feature>
<feature type="domain" description="EGF-like" evidence="4">
    <location>
        <begin position="937"/>
        <end position="968"/>
    </location>
</feature>
<feature type="domain" description="EGF-like" evidence="4">
    <location>
        <begin position="758"/>
        <end position="787"/>
    </location>
</feature>
<feature type="domain" description="EGF-like" evidence="4">
    <location>
        <begin position="470"/>
        <end position="511"/>
    </location>
</feature>
<dbReference type="OrthoDB" id="10035969at2759"/>
<dbReference type="KEGG" id="tet:TTHERM_00136200"/>
<dbReference type="EMBL" id="GG662639">
    <property type="protein sequence ID" value="EAR99456.2"/>
    <property type="molecule type" value="Genomic_DNA"/>
</dbReference>
<dbReference type="eggNOG" id="KOG3525">
    <property type="taxonomic scope" value="Eukaryota"/>
</dbReference>
<feature type="transmembrane region" description="Helical" evidence="2">
    <location>
        <begin position="1396"/>
        <end position="1416"/>
    </location>
</feature>
<organism evidence="5 6">
    <name type="scientific">Tetrahymena thermophila (strain SB210)</name>
    <dbReference type="NCBI Taxonomy" id="312017"/>
    <lineage>
        <taxon>Eukaryota</taxon>
        <taxon>Sar</taxon>
        <taxon>Alveolata</taxon>
        <taxon>Ciliophora</taxon>
        <taxon>Intramacronucleata</taxon>
        <taxon>Oligohymenophorea</taxon>
        <taxon>Hymenostomatida</taxon>
        <taxon>Tetrahymenina</taxon>
        <taxon>Tetrahymenidae</taxon>
        <taxon>Tetrahymena</taxon>
    </lineage>
</organism>
<dbReference type="GeneID" id="7823012"/>
<dbReference type="RefSeq" id="XP_001019701.2">
    <property type="nucleotide sequence ID" value="XM_001019701.2"/>
</dbReference>
<feature type="compositionally biased region" description="Polar residues" evidence="1">
    <location>
        <begin position="1698"/>
        <end position="1710"/>
    </location>
</feature>
<name>I7LVP3_TETTS</name>
<dbReference type="InterPro" id="IPR009030">
    <property type="entry name" value="Growth_fac_rcpt_cys_sf"/>
</dbReference>
<dbReference type="Proteomes" id="UP000009168">
    <property type="component" value="Unassembled WGS sequence"/>
</dbReference>
<feature type="domain" description="EGF-like" evidence="4">
    <location>
        <begin position="873"/>
        <end position="904"/>
    </location>
</feature>
<evidence type="ECO:0000313" key="5">
    <source>
        <dbReference type="EMBL" id="EAR99456.2"/>
    </source>
</evidence>
<feature type="chain" id="PRO_5005685173" evidence="3">
    <location>
        <begin position="25"/>
        <end position="2053"/>
    </location>
</feature>
<feature type="region of interest" description="Disordered" evidence="1">
    <location>
        <begin position="1698"/>
        <end position="1719"/>
    </location>
</feature>
<evidence type="ECO:0000259" key="4">
    <source>
        <dbReference type="SMART" id="SM00181"/>
    </source>
</evidence>
<proteinExistence type="predicted"/>
<keyword evidence="2 5" id="KW-0812">Transmembrane</keyword>
<dbReference type="CDD" id="cd00064">
    <property type="entry name" value="FU"/>
    <property type="match status" value="11"/>
</dbReference>
<dbReference type="InterPro" id="IPR006212">
    <property type="entry name" value="Furin_repeat"/>
</dbReference>
<dbReference type="InterPro" id="IPR000742">
    <property type="entry name" value="EGF"/>
</dbReference>
<protein>
    <submittedName>
        <fullName evidence="5">Transmembrane protein, putative</fullName>
    </submittedName>
</protein>
<feature type="transmembrane region" description="Helical" evidence="2">
    <location>
        <begin position="1422"/>
        <end position="1439"/>
    </location>
</feature>
<keyword evidence="6" id="KW-1185">Reference proteome</keyword>
<feature type="transmembrane region" description="Helical" evidence="2">
    <location>
        <begin position="1328"/>
        <end position="1353"/>
    </location>
</feature>
<feature type="transmembrane region" description="Helical" evidence="2">
    <location>
        <begin position="1288"/>
        <end position="1308"/>
    </location>
</feature>
<feature type="transmembrane region" description="Helical" evidence="2">
    <location>
        <begin position="1257"/>
        <end position="1276"/>
    </location>
</feature>
<keyword evidence="2" id="KW-1133">Transmembrane helix</keyword>
<feature type="signal peptide" evidence="3">
    <location>
        <begin position="1"/>
        <end position="24"/>
    </location>
</feature>
<feature type="domain" description="EGF-like" evidence="4">
    <location>
        <begin position="1079"/>
        <end position="1130"/>
    </location>
</feature>
<feature type="compositionally biased region" description="Acidic residues" evidence="1">
    <location>
        <begin position="1556"/>
        <end position="1580"/>
    </location>
</feature>
<feature type="region of interest" description="Disordered" evidence="1">
    <location>
        <begin position="1546"/>
        <end position="1580"/>
    </location>
</feature>
<evidence type="ECO:0000256" key="3">
    <source>
        <dbReference type="SAM" id="SignalP"/>
    </source>
</evidence>
<evidence type="ECO:0000256" key="1">
    <source>
        <dbReference type="SAM" id="MobiDB-lite"/>
    </source>
</evidence>
<dbReference type="SMART" id="SM00261">
    <property type="entry name" value="FU"/>
    <property type="match status" value="16"/>
</dbReference>
<dbReference type="PANTHER" id="PTHR15332">
    <property type="entry name" value="PROPROTEIN CONVERTASE SUBTILISIN_KEXIN TYPE 5-LIKE"/>
    <property type="match status" value="1"/>
</dbReference>
<reference evidence="6" key="1">
    <citation type="journal article" date="2006" name="PLoS Biol.">
        <title>Macronuclear genome sequence of the ciliate Tetrahymena thermophila, a model eukaryote.</title>
        <authorList>
            <person name="Eisen J.A."/>
            <person name="Coyne R.S."/>
            <person name="Wu M."/>
            <person name="Wu D."/>
            <person name="Thiagarajan M."/>
            <person name="Wortman J.R."/>
            <person name="Badger J.H."/>
            <person name="Ren Q."/>
            <person name="Amedeo P."/>
            <person name="Jones K.M."/>
            <person name="Tallon L.J."/>
            <person name="Delcher A.L."/>
            <person name="Salzberg S.L."/>
            <person name="Silva J.C."/>
            <person name="Haas B.J."/>
            <person name="Majoros W.H."/>
            <person name="Farzad M."/>
            <person name="Carlton J.M."/>
            <person name="Smith R.K. Jr."/>
            <person name="Garg J."/>
            <person name="Pearlman R.E."/>
            <person name="Karrer K.M."/>
            <person name="Sun L."/>
            <person name="Manning G."/>
            <person name="Elde N.C."/>
            <person name="Turkewitz A.P."/>
            <person name="Asai D.J."/>
            <person name="Wilkes D.E."/>
            <person name="Wang Y."/>
            <person name="Cai H."/>
            <person name="Collins K."/>
            <person name="Stewart B.A."/>
            <person name="Lee S.R."/>
            <person name="Wilamowska K."/>
            <person name="Weinberg Z."/>
            <person name="Ruzzo W.L."/>
            <person name="Wloga D."/>
            <person name="Gaertig J."/>
            <person name="Frankel J."/>
            <person name="Tsao C.-C."/>
            <person name="Gorovsky M.A."/>
            <person name="Keeling P.J."/>
            <person name="Waller R.F."/>
            <person name="Patron N.J."/>
            <person name="Cherry J.M."/>
            <person name="Stover N.A."/>
            <person name="Krieger C.J."/>
            <person name="del Toro C."/>
            <person name="Ryder H.F."/>
            <person name="Williamson S.C."/>
            <person name="Barbeau R.A."/>
            <person name="Hamilton E.P."/>
            <person name="Orias E."/>
        </authorList>
    </citation>
    <scope>NUCLEOTIDE SEQUENCE [LARGE SCALE GENOMIC DNA]</scope>
    <source>
        <strain evidence="6">SB210</strain>
    </source>
</reference>
<feature type="transmembrane region" description="Helical" evidence="2">
    <location>
        <begin position="1484"/>
        <end position="1505"/>
    </location>
</feature>
<sequence>MKIQASFVSKTIVFLFYLIHSAYTTWRQINTEFVGTSWPNTLKNWQIIGVSTTPSSVCNQNASQQKIFGGQGKFGTGVILIKSYSSLPPHKNIRIKFNGYFIATQAVASASSVVTFCGDYNTVSYVCNPFAQKLSFSYTDGSPYQCQINPSFEQKYAFSLTFAHSNLNVNFAITNNFLLQSSALSFAISDFELDVDACHSSCATCTGDTFDTCASCVTNANLSNNMCICNPGFYPQYQQAPCLTSPCLICQPCYNSCDTCYGPSQNQCLSCKNTNNPLLYLQNFTCVAGTSCIPGTYPDTFTLKCQPCNQSCATCTGSSDLLCTSCQSLRYLNPINVGDIFGKCVSTCPLAKVLVGSQCVPCADTDCIQCQSNAANTCQQCTTDNSKNYLLFNNICVNDRPSDSYYIDSTKRQIFSCISPCLTCSQYQGNVCVTCVTGYSLSLSTCVTKCPDGQYSLNQVCTNCDNNCLTCSGTAVHCLTCKTNMFVDPVDFKCKVCQGSTYGDTVSGTCKPCDSSCLTCNGGTNTNCLTCNQSGAQPYYIVSSLQCVSNCPAFPQDLYGNDISVPKLCVQGQNCPAQYYPDATSTPRKCNPCNPTCSQCFGPSNNQCSGCSGILVLQGTVCIANCKPGYYPDTNRICQICDTSCKECNGGGPNFCTTCNSPLFLSISASGSFCKVTCDTPTFGDQASLTCVNSCQPNFYPNVNTRLCTLCHPACDGCTGGQNNNCNQCAPPYFKFQGNCDYCPDQYYGDAASKTCLPCPSECAICTGLSSCQKCNPSYYLDGSTCVQQCSLPKWGSQLTNTCEMACPIRTYGVIVNSTQRVCMLCSQNCANCQDSQNCIDCFYPYFLNNSNQCVLLCPSNQYANRQLRICKDCDPSCKTCSGGLSSNCQSCQSGSYLYNGVCYTICPSGTFSNGDYCSSSCQIGFYPDVTNNACKKCDPGCLECYGKFFDNCITCKSGFALVNNQCVATCPNGYYEQLLPISQVSPKSQNQNNNMRTCQLCPTQCQLCSNTLSTNLSQKNIICSQCSADNFLNDQQCIENCPDGKIVNIPNRTCDSCPDGYYKYDKQTCKQCHFSCKQCTGYNYNQCTLCWDNRGREYIQPDKTVVRLPYQSVCECDPGFSDLMENECVSSIGNEFRTVQASESFSIIFPCLMFFDLYFFGNPINLLFSFEVVQQISLLQYTNIPLSLDIMKLLHFIQGFHLTDLPNKPFSLEVNSPNSQIQPSKGTQRILASIQNQDSYYKFSSNDKSNNFLNNSIYLIGVHLLLWAFIFFCKISQKNFQLKRLGFLNKVYFYLDLTVMLFVYFLTNYEMILNVILQLNDVDTSTSYNSFSFALCIIFLVYYFFFFIKIIFKINIDKIFFKSKPPRKPYLINQFTRWCLLFFTIRQRQSLQRNFYVLLQIKKIITCILLVTLYSIPSAQILSTMVVYILFFFYLALYKPIVNPYILALLLINEGFMILFYILSFLIYQQQYSYDTSVHLNRTLLALLFLVFFANLFIGFLIIFKKRIQIKQQLQSIYTTIRDYILGKNRVKDYQEKLQKKRRSKRAKLDNMGDIVEEDENDEEEDEESEQEQGEDDYNQDIQVENIEGESSGFQPNEKIFRRIKKKKLNDQNNSSQKSFLNRIESTEYYNIDDSNTIKKRHGVVYLKEDLNYQQQIEFKNRLRRDQRLPKLQQNNSNQMNKNMNNNQKSVLVQLQMSSKGRQQQNAITSSNQLNSSNQLDNSIVQHIDNSMDQSYQQILVDNNKQSSSMYNIVDLDQEEWIGKRKILQEKLDQVDEMDEIIDEALDQDDEINMERLKQIQLMRSEQNYYLRQQQKNQRNNPQDLRESFIQQNYNNYDEYVGTNEDFNNRPSSRLEGYDFNNLNQYNQNMDQRYQQMEQNNPYQSQDRDDFNINQENNNQNLQFQELFGLDRIEYYDHSLDEEQRMQREAQDLNYRDYMMQQQQTALQNMNIYQNNLKYQSSALKKIPTRNYVSGARDYSASDLVDRYNEVDPEQLKKYLEYKKKYKLTQKFGFLSKSSLSQSPEKRLNSNQSRVEDPQRIELQLQQFYQQQ</sequence>
<keyword evidence="3" id="KW-0732">Signal</keyword>
<evidence type="ECO:0000256" key="2">
    <source>
        <dbReference type="SAM" id="Phobius"/>
    </source>
</evidence>
<feature type="domain" description="EGF-like" evidence="4">
    <location>
        <begin position="1026"/>
        <end position="1071"/>
    </location>
</feature>
<feature type="domain" description="EGF-like" evidence="4">
    <location>
        <begin position="592"/>
        <end position="639"/>
    </location>
</feature>
<dbReference type="InParanoid" id="I7LVP3"/>